<dbReference type="InterPro" id="IPR032427">
    <property type="entry name" value="P22_portal"/>
</dbReference>
<comment type="caution">
    <text evidence="1">The sequence shown here is derived from an EMBL/GenBank/DDBJ whole genome shotgun (WGS) entry which is preliminary data.</text>
</comment>
<protein>
    <recommendedName>
        <fullName evidence="3">Portal protein</fullName>
    </recommendedName>
</protein>
<keyword evidence="2" id="KW-1185">Reference proteome</keyword>
<accession>A0A7Y8GWE3</accession>
<evidence type="ECO:0000313" key="2">
    <source>
        <dbReference type="Proteomes" id="UP000545507"/>
    </source>
</evidence>
<dbReference type="Proteomes" id="UP000545507">
    <property type="component" value="Unassembled WGS sequence"/>
</dbReference>
<reference evidence="1 2" key="1">
    <citation type="submission" date="2019-09" db="EMBL/GenBank/DDBJ databases">
        <title>Hydrogenophaga aromatica sp. nov., isolated from a para-xylene-degrading enrichment culture.</title>
        <authorList>
            <person name="Tancsics A."/>
            <person name="Banerjee S."/>
        </authorList>
    </citation>
    <scope>NUCLEOTIDE SEQUENCE [LARGE SCALE GENOMIC DNA]</scope>
    <source>
        <strain evidence="1 2">D2P1</strain>
    </source>
</reference>
<dbReference type="AlphaFoldDB" id="A0A7Y8GWE3"/>
<evidence type="ECO:0000313" key="1">
    <source>
        <dbReference type="EMBL" id="NWF45384.1"/>
    </source>
</evidence>
<organism evidence="1 2">
    <name type="scientific">Hydrogenophaga aromaticivorans</name>
    <dbReference type="NCBI Taxonomy" id="2610898"/>
    <lineage>
        <taxon>Bacteria</taxon>
        <taxon>Pseudomonadati</taxon>
        <taxon>Pseudomonadota</taxon>
        <taxon>Betaproteobacteria</taxon>
        <taxon>Burkholderiales</taxon>
        <taxon>Comamonadaceae</taxon>
        <taxon>Hydrogenophaga</taxon>
    </lineage>
</organism>
<dbReference type="EMBL" id="VYGV01000006">
    <property type="protein sequence ID" value="NWF45384.1"/>
    <property type="molecule type" value="Genomic_DNA"/>
</dbReference>
<evidence type="ECO:0008006" key="3">
    <source>
        <dbReference type="Google" id="ProtNLM"/>
    </source>
</evidence>
<sequence length="674" mass="75870">MEQPEWRLRAKLANAYYDGKQLSETQRWNIRQEDLEERAINLIRPVINSVLGQEAKSRTDVKVEADDDTHADVAEVTSSRLKELERETRAHMAVSEAYASMVKKGLGWVHVSRSSDPLAYPYRFESVPVDEMWWDWRGQKGVTLDHRCRWVVRSRMVDLDEVEAGMPEHRAILRQSVSGWSEGMDDDGSHLGQPERYDLASAYENESRFALTVKKWDWLDSARKMIRLYEVWYRVPAEVVVLHLGGRNVPYDAKDPRHVEAVSRGLVKLSKGITSQVRRALYAGPHRLIDEGTTKRHFPYVPFFAFRDDEDSSPYGLIEGMIAPQDEYNERRLRVQWMLKARQVEMDSDALDTEFNTIDDIAANVMRPDFVAITNPNRQNRNQTAIKIRNDLQMQPEQFAIMADSKELIQATAGRYTNQLGSAQVQSGIANSMLIEQGEQSMGEMNDNYSYARRIAFELAVDEILEDLKGERTQVPVGTGKTRRVVVLNDWTPEGMPINQVGDAHIKTSLAEVPNTPAYRQQSQQQLAQIIQALGNNPQAIAVLAPAYIESTSVNNREQVAADLRKVSGLPDPSDKEAVANAEKQQQGMQQAQMEQQAQLAAATLDVQVSAAERNRASAQQAMANAALIQQRIEAGEPQANVAETMAKTEQAMRADAAANEDQILEQVLAEAAA</sequence>
<proteinExistence type="predicted"/>
<name>A0A7Y8GWE3_9BURK</name>
<dbReference type="RefSeq" id="WP_177135232.1">
    <property type="nucleotide sequence ID" value="NZ_VYGV01000006.1"/>
</dbReference>
<gene>
    <name evidence="1" type="ORF">F3K02_09005</name>
</gene>
<dbReference type="Pfam" id="PF16510">
    <property type="entry name" value="P22_portal"/>
    <property type="match status" value="1"/>
</dbReference>